<evidence type="ECO:0000256" key="4">
    <source>
        <dbReference type="ARBA" id="ARBA00022519"/>
    </source>
</evidence>
<evidence type="ECO:0000256" key="6">
    <source>
        <dbReference type="ARBA" id="ARBA00022989"/>
    </source>
</evidence>
<dbReference type="OrthoDB" id="10254418at2759"/>
<feature type="transmembrane region" description="Helical" evidence="8">
    <location>
        <begin position="214"/>
        <end position="232"/>
    </location>
</feature>
<keyword evidence="7 8" id="KW-0472">Membrane</keyword>
<dbReference type="InterPro" id="IPR007272">
    <property type="entry name" value="Sulf_transp_TsuA/YedE"/>
</dbReference>
<evidence type="ECO:0000313" key="9">
    <source>
        <dbReference type="EMBL" id="TGZ85568.1"/>
    </source>
</evidence>
<evidence type="ECO:0000256" key="2">
    <source>
        <dbReference type="ARBA" id="ARBA00022448"/>
    </source>
</evidence>
<gene>
    <name evidence="9" type="ORF">EX30DRAFT_301722</name>
</gene>
<sequence length="307" mass="31849">MFTPVETVVGAAFMHIGTTSLLFSTGSVLGCSGILGNLTDEKNLPTFAGVILSALATKFLLPGLAPNFPPVAAPWVSAVSGLLVGAGTKLANGCTSGHMLCGIPRGSLRSFIATLIFFPVAVLTTRVLDTAPSCLNGSCSTLSLPSTSQIQGMALALVLASGGATLVKKLKNPTVARVFSGFVFGCGLVLTGMAGPAKTLGFLAFGDWAKWDPSMALLAIVALSGNAVAWYGKVGKEKLWCEGEKWTVSVRRDVDWRLVLGSALFGVGWGLSGICPGPGAMGLVWNGLEGLKWAVTFQIGRKLMERL</sequence>
<dbReference type="GO" id="GO:0005886">
    <property type="term" value="C:plasma membrane"/>
    <property type="evidence" value="ECO:0007669"/>
    <property type="project" value="UniProtKB-SubCell"/>
</dbReference>
<dbReference type="PANTHER" id="PTHR30574:SF1">
    <property type="entry name" value="SULPHUR TRANSPORT DOMAIN-CONTAINING PROTEIN"/>
    <property type="match status" value="1"/>
</dbReference>
<dbReference type="Pfam" id="PF20398">
    <property type="entry name" value="DUF6691"/>
    <property type="match status" value="1"/>
</dbReference>
<organism evidence="9 10">
    <name type="scientific">Ascodesmis nigricans</name>
    <dbReference type="NCBI Taxonomy" id="341454"/>
    <lineage>
        <taxon>Eukaryota</taxon>
        <taxon>Fungi</taxon>
        <taxon>Dikarya</taxon>
        <taxon>Ascomycota</taxon>
        <taxon>Pezizomycotina</taxon>
        <taxon>Pezizomycetes</taxon>
        <taxon>Pezizales</taxon>
        <taxon>Ascodesmidaceae</taxon>
        <taxon>Ascodesmis</taxon>
    </lineage>
</organism>
<keyword evidence="5 8" id="KW-0812">Transmembrane</keyword>
<keyword evidence="3" id="KW-1003">Cell membrane</keyword>
<feature type="transmembrane region" description="Helical" evidence="8">
    <location>
        <begin position="12"/>
        <end position="35"/>
    </location>
</feature>
<name>A0A4S2N872_9PEZI</name>
<evidence type="ECO:0000313" key="10">
    <source>
        <dbReference type="Proteomes" id="UP000298138"/>
    </source>
</evidence>
<dbReference type="Proteomes" id="UP000298138">
    <property type="component" value="Unassembled WGS sequence"/>
</dbReference>
<proteinExistence type="predicted"/>
<evidence type="ECO:0000256" key="7">
    <source>
        <dbReference type="ARBA" id="ARBA00023136"/>
    </source>
</evidence>
<accession>A0A4S2N872</accession>
<reference evidence="9 10" key="1">
    <citation type="submission" date="2019-04" db="EMBL/GenBank/DDBJ databases">
        <title>Comparative genomics and transcriptomics to analyze fruiting body development in filamentous ascomycetes.</title>
        <authorList>
            <consortium name="DOE Joint Genome Institute"/>
            <person name="Lutkenhaus R."/>
            <person name="Traeger S."/>
            <person name="Breuer J."/>
            <person name="Kuo A."/>
            <person name="Lipzen A."/>
            <person name="Pangilinan J."/>
            <person name="Dilworth D."/>
            <person name="Sandor L."/>
            <person name="Poggeler S."/>
            <person name="Barry K."/>
            <person name="Grigoriev I.V."/>
            <person name="Nowrousian M."/>
        </authorList>
    </citation>
    <scope>NUCLEOTIDE SEQUENCE [LARGE SCALE GENOMIC DNA]</scope>
    <source>
        <strain evidence="9 10">CBS 389.68</strain>
    </source>
</reference>
<dbReference type="InParanoid" id="A0A4S2N872"/>
<keyword evidence="6 8" id="KW-1133">Transmembrane helix</keyword>
<dbReference type="PANTHER" id="PTHR30574">
    <property type="entry name" value="INNER MEMBRANE PROTEIN YEDE"/>
    <property type="match status" value="1"/>
</dbReference>
<dbReference type="AlphaFoldDB" id="A0A4S2N872"/>
<feature type="transmembrane region" description="Helical" evidence="8">
    <location>
        <begin position="47"/>
        <end position="65"/>
    </location>
</feature>
<evidence type="ECO:0000256" key="1">
    <source>
        <dbReference type="ARBA" id="ARBA00004429"/>
    </source>
</evidence>
<feature type="transmembrane region" description="Helical" evidence="8">
    <location>
        <begin position="174"/>
        <end position="194"/>
    </location>
</feature>
<keyword evidence="4" id="KW-0997">Cell inner membrane</keyword>
<dbReference type="InterPro" id="IPR046513">
    <property type="entry name" value="DUF6691"/>
</dbReference>
<protein>
    <submittedName>
        <fullName evidence="9">Uncharacterized protein</fullName>
    </submittedName>
</protein>
<evidence type="ECO:0000256" key="3">
    <source>
        <dbReference type="ARBA" id="ARBA00022475"/>
    </source>
</evidence>
<evidence type="ECO:0000256" key="8">
    <source>
        <dbReference type="SAM" id="Phobius"/>
    </source>
</evidence>
<evidence type="ECO:0000256" key="5">
    <source>
        <dbReference type="ARBA" id="ARBA00022692"/>
    </source>
</evidence>
<dbReference type="EMBL" id="ML220112">
    <property type="protein sequence ID" value="TGZ85568.1"/>
    <property type="molecule type" value="Genomic_DNA"/>
</dbReference>
<feature type="transmembrane region" description="Helical" evidence="8">
    <location>
        <begin position="71"/>
        <end position="91"/>
    </location>
</feature>
<comment type="subcellular location">
    <subcellularLocation>
        <location evidence="1">Cell inner membrane</location>
        <topology evidence="1">Multi-pass membrane protein</topology>
    </subcellularLocation>
</comment>
<keyword evidence="10" id="KW-1185">Reference proteome</keyword>
<feature type="transmembrane region" description="Helical" evidence="8">
    <location>
        <begin position="148"/>
        <end position="167"/>
    </location>
</feature>
<keyword evidence="2" id="KW-0813">Transport</keyword>
<dbReference type="Pfam" id="PF04143">
    <property type="entry name" value="Sulf_transp"/>
    <property type="match status" value="1"/>
</dbReference>
<feature type="transmembrane region" description="Helical" evidence="8">
    <location>
        <begin position="111"/>
        <end position="128"/>
    </location>
</feature>